<reference evidence="2" key="1">
    <citation type="submission" date="2015-11" db="EMBL/GenBank/DDBJ databases">
        <title>Complete genome sequence of a polyethylene-glycol degrader Sphingopyxis macrogoltabida 203N (NBRC 111659).</title>
        <authorList>
            <person name="Yoshiyuki O."/>
            <person name="Shouta N."/>
            <person name="Nagata Y."/>
            <person name="Numata M."/>
            <person name="Tsuchikane K."/>
            <person name="Hosoyama A."/>
            <person name="Yamazoe A."/>
            <person name="Tsuda M."/>
            <person name="Fujita N."/>
            <person name="Kawai F."/>
        </authorList>
    </citation>
    <scope>NUCLEOTIDE SEQUENCE [LARGE SCALE GENOMIC DNA]</scope>
    <source>
        <strain evidence="2">203N</strain>
    </source>
</reference>
<dbReference type="KEGG" id="smaz:LH19_21455"/>
<name>A0AAC9AXS0_SPHMC</name>
<dbReference type="RefSeq" id="WP_054731693.1">
    <property type="nucleotide sequence ID" value="NZ_CP009429.1"/>
</dbReference>
<dbReference type="EMBL" id="CP013344">
    <property type="protein sequence ID" value="AMU91697.1"/>
    <property type="molecule type" value="Genomic_DNA"/>
</dbReference>
<sequence>MDEDALFAVGSILAALGGVLERKGVCTTNEFAETLGSVALMTAESGDQYKNRAAYIGSWAQMVRAAAENAGGAREH</sequence>
<protein>
    <submittedName>
        <fullName evidence="1">Uncharacterized protein</fullName>
    </submittedName>
</protein>
<accession>A0AAC9AXS0</accession>
<evidence type="ECO:0000313" key="1">
    <source>
        <dbReference type="EMBL" id="AMU91697.1"/>
    </source>
</evidence>
<organism evidence="1 2">
    <name type="scientific">Sphingopyxis macrogoltabida</name>
    <name type="common">Sphingomonas macrogoltabidus</name>
    <dbReference type="NCBI Taxonomy" id="33050"/>
    <lineage>
        <taxon>Bacteria</taxon>
        <taxon>Pseudomonadati</taxon>
        <taxon>Pseudomonadota</taxon>
        <taxon>Alphaproteobacteria</taxon>
        <taxon>Sphingomonadales</taxon>
        <taxon>Sphingomonadaceae</taxon>
        <taxon>Sphingopyxis</taxon>
    </lineage>
</organism>
<keyword evidence="2" id="KW-1185">Reference proteome</keyword>
<dbReference type="AlphaFoldDB" id="A0AAC9AXS0"/>
<gene>
    <name evidence="1" type="ORF">ATM17_22035</name>
</gene>
<proteinExistence type="predicted"/>
<dbReference type="Proteomes" id="UP000076088">
    <property type="component" value="Chromosome"/>
</dbReference>
<reference evidence="1 2" key="2">
    <citation type="journal article" date="2016" name="Genome Announc.">
        <title>Complete Genome Sequence of Sphingopyxis macrogoltabida Strain 203N (NBRC 111659), a Polyethylene Glycol Degrader.</title>
        <authorList>
            <person name="Ohtsubo Y."/>
            <person name="Nonoyama S."/>
            <person name="Nagata Y."/>
            <person name="Numata M."/>
            <person name="Tsuchikane K."/>
            <person name="Hosoyama A."/>
            <person name="Yamazoe A."/>
            <person name="Tsuda M."/>
            <person name="Fujita N."/>
            <person name="Kawai F."/>
        </authorList>
    </citation>
    <scope>NUCLEOTIDE SEQUENCE [LARGE SCALE GENOMIC DNA]</scope>
    <source>
        <strain evidence="1 2">203N</strain>
    </source>
</reference>
<evidence type="ECO:0000313" key="2">
    <source>
        <dbReference type="Proteomes" id="UP000076088"/>
    </source>
</evidence>